<dbReference type="InterPro" id="IPR050879">
    <property type="entry name" value="Acyltransferase_3"/>
</dbReference>
<dbReference type="EMBL" id="JAVHJO010000002">
    <property type="protein sequence ID" value="KAK6542814.1"/>
    <property type="molecule type" value="Genomic_DNA"/>
</dbReference>
<dbReference type="Proteomes" id="UP001365542">
    <property type="component" value="Unassembled WGS sequence"/>
</dbReference>
<feature type="transmembrane region" description="Helical" evidence="1">
    <location>
        <begin position="135"/>
        <end position="160"/>
    </location>
</feature>
<feature type="transmembrane region" description="Helical" evidence="1">
    <location>
        <begin position="189"/>
        <end position="212"/>
    </location>
</feature>
<keyword evidence="1" id="KW-0472">Membrane</keyword>
<comment type="caution">
    <text evidence="3">The sequence shown here is derived from an EMBL/GenBank/DDBJ whole genome shotgun (WGS) entry which is preliminary data.</text>
</comment>
<feature type="domain" description="Acyltransferase 3" evidence="2">
    <location>
        <begin position="92"/>
        <end position="471"/>
    </location>
</feature>
<name>A0AAV9XL24_9PEZI</name>
<feature type="transmembrane region" description="Helical" evidence="1">
    <location>
        <begin position="316"/>
        <end position="333"/>
    </location>
</feature>
<dbReference type="GO" id="GO:0016747">
    <property type="term" value="F:acyltransferase activity, transferring groups other than amino-acyl groups"/>
    <property type="evidence" value="ECO:0007669"/>
    <property type="project" value="InterPro"/>
</dbReference>
<feature type="transmembrane region" description="Helical" evidence="1">
    <location>
        <begin position="266"/>
        <end position="286"/>
    </location>
</feature>
<keyword evidence="4" id="KW-1185">Reference proteome</keyword>
<protein>
    <recommendedName>
        <fullName evidence="2">Acyltransferase 3 domain-containing protein</fullName>
    </recommendedName>
</protein>
<proteinExistence type="predicted"/>
<dbReference type="Pfam" id="PF01757">
    <property type="entry name" value="Acyl_transf_3"/>
    <property type="match status" value="1"/>
</dbReference>
<dbReference type="AlphaFoldDB" id="A0AAV9XL24"/>
<dbReference type="PANTHER" id="PTHR23028:SF134">
    <property type="entry name" value="PUTATIVE (AFU_ORTHOLOGUE AFUA_4G08520)-RELATED"/>
    <property type="match status" value="1"/>
</dbReference>
<feature type="transmembrane region" description="Helical" evidence="1">
    <location>
        <begin position="342"/>
        <end position="359"/>
    </location>
</feature>
<keyword evidence="1" id="KW-0812">Transmembrane</keyword>
<evidence type="ECO:0000256" key="1">
    <source>
        <dbReference type="SAM" id="Phobius"/>
    </source>
</evidence>
<feature type="transmembrane region" description="Helical" evidence="1">
    <location>
        <begin position="384"/>
        <end position="401"/>
    </location>
</feature>
<gene>
    <name evidence="3" type="ORF">TWF694_006755</name>
</gene>
<dbReference type="PANTHER" id="PTHR23028">
    <property type="entry name" value="ACETYLTRANSFERASE"/>
    <property type="match status" value="1"/>
</dbReference>
<reference evidence="3 4" key="1">
    <citation type="submission" date="2019-10" db="EMBL/GenBank/DDBJ databases">
        <authorList>
            <person name="Palmer J.M."/>
        </authorList>
    </citation>
    <scope>NUCLEOTIDE SEQUENCE [LARGE SCALE GENOMIC DNA]</scope>
    <source>
        <strain evidence="3 4">TWF694</strain>
    </source>
</reference>
<sequence>MPIRIMGGWLRGAISALGYEPKPQHSLDFDSENGHLLSSPSILTVAPVFARHSLRSCFYALTPSFLHPTPASTTGLPGPQTNQPRSTLAPTAYLDGLRGTAAFFVFIYHFLYTYFPSLEYGFLHGNDDLNPLQLPVIRVFMCGASMVSIFFVISGFALSYKSIRQIRNRDQSSVLTTLSSSTFRRAFRLNLPTLASVMFIALLIRMGAFTWVSKNVPKKKHIFPGWQEDDIPILTGFWRQLYDAARAWWLMSNPFMWKEYYILYDLHLWTIPIEFRCSIVVFMSLLGLSRVKSWVRMVTLSMMAVVSFFYYDRWDIFCFLSGVVIAEISIIRAENKIKGNNLLLFPILLIGLHMASMPADPGHTPGYRLLQNMIPSMVKTKGRFWQSVSAVIIVTTISFGTSSGLQRPFTTRFAQYLGKISYAMYLMHGWVCRSLGYWTVAHLWKYTGRDTILGKVSGVLGGGVLVFITVFWTSDIFWRSVDMGSVRFARWLENVCLAKTDEDEKDLS</sequence>
<evidence type="ECO:0000259" key="2">
    <source>
        <dbReference type="Pfam" id="PF01757"/>
    </source>
</evidence>
<feature type="transmembrane region" description="Helical" evidence="1">
    <location>
        <begin position="293"/>
        <end position="310"/>
    </location>
</feature>
<dbReference type="InterPro" id="IPR002656">
    <property type="entry name" value="Acyl_transf_3_dom"/>
</dbReference>
<evidence type="ECO:0000313" key="3">
    <source>
        <dbReference type="EMBL" id="KAK6542814.1"/>
    </source>
</evidence>
<evidence type="ECO:0000313" key="4">
    <source>
        <dbReference type="Proteomes" id="UP001365542"/>
    </source>
</evidence>
<organism evidence="3 4">
    <name type="scientific">Orbilia ellipsospora</name>
    <dbReference type="NCBI Taxonomy" id="2528407"/>
    <lineage>
        <taxon>Eukaryota</taxon>
        <taxon>Fungi</taxon>
        <taxon>Dikarya</taxon>
        <taxon>Ascomycota</taxon>
        <taxon>Pezizomycotina</taxon>
        <taxon>Orbiliomycetes</taxon>
        <taxon>Orbiliales</taxon>
        <taxon>Orbiliaceae</taxon>
        <taxon>Orbilia</taxon>
    </lineage>
</organism>
<keyword evidence="1" id="KW-1133">Transmembrane helix</keyword>
<accession>A0AAV9XL24</accession>
<feature type="transmembrane region" description="Helical" evidence="1">
    <location>
        <begin position="96"/>
        <end position="115"/>
    </location>
</feature>
<feature type="transmembrane region" description="Helical" evidence="1">
    <location>
        <begin position="456"/>
        <end position="478"/>
    </location>
</feature>